<name>A0ABV1N7G8_9GAMM</name>
<comment type="caution">
    <text evidence="2">The sequence shown here is derived from an EMBL/GenBank/DDBJ whole genome shotgun (WGS) entry which is preliminary data.</text>
</comment>
<sequence>MNLLLIRLIIFAVLFVAGLKLYCMYREWKLDRDGPQPEGDETGNRMVRCRWCQVHLPEDDALRVHGDWFCSGDHRDKYLSEQTEEQNKDD</sequence>
<dbReference type="EMBL" id="JBEGCI010000012">
    <property type="protein sequence ID" value="MEQ6889684.1"/>
    <property type="molecule type" value="Genomic_DNA"/>
</dbReference>
<keyword evidence="1" id="KW-0472">Membrane</keyword>
<keyword evidence="1" id="KW-0812">Transmembrane</keyword>
<gene>
    <name evidence="2" type="ORF">ABE957_13475</name>
</gene>
<dbReference type="InterPro" id="IPR049708">
    <property type="entry name" value="PP0621-like"/>
</dbReference>
<accession>A0ABV1N7G8</accession>
<protein>
    <submittedName>
        <fullName evidence="2">PP0621 family protein</fullName>
    </submittedName>
</protein>
<reference evidence="2 3" key="1">
    <citation type="submission" date="2024-05" db="EMBL/GenBank/DDBJ databases">
        <title>Halomonas sp. CS7 16S ribosomal RNA gene Genome sequencing and assembly.</title>
        <authorList>
            <person name="Yook S."/>
        </authorList>
    </citation>
    <scope>NUCLEOTIDE SEQUENCE [LARGE SCALE GENOMIC DNA]</scope>
    <source>
        <strain evidence="2 3">CS7</strain>
    </source>
</reference>
<evidence type="ECO:0000256" key="1">
    <source>
        <dbReference type="SAM" id="Phobius"/>
    </source>
</evidence>
<keyword evidence="3" id="KW-1185">Reference proteome</keyword>
<dbReference type="RefSeq" id="WP_349759198.1">
    <property type="nucleotide sequence ID" value="NZ_JBEGCI010000012.1"/>
</dbReference>
<evidence type="ECO:0000313" key="2">
    <source>
        <dbReference type="EMBL" id="MEQ6889684.1"/>
    </source>
</evidence>
<dbReference type="NCBIfam" id="NF041023">
    <property type="entry name" value="PP0621_fam"/>
    <property type="match status" value="1"/>
</dbReference>
<feature type="transmembrane region" description="Helical" evidence="1">
    <location>
        <begin position="6"/>
        <end position="23"/>
    </location>
</feature>
<organism evidence="2 3">
    <name type="scientific">Halomonas pelophila</name>
    <dbReference type="NCBI Taxonomy" id="3151122"/>
    <lineage>
        <taxon>Bacteria</taxon>
        <taxon>Pseudomonadati</taxon>
        <taxon>Pseudomonadota</taxon>
        <taxon>Gammaproteobacteria</taxon>
        <taxon>Oceanospirillales</taxon>
        <taxon>Halomonadaceae</taxon>
        <taxon>Halomonas</taxon>
    </lineage>
</organism>
<proteinExistence type="predicted"/>
<keyword evidence="1" id="KW-1133">Transmembrane helix</keyword>
<dbReference type="Proteomes" id="UP001472978">
    <property type="component" value="Unassembled WGS sequence"/>
</dbReference>
<evidence type="ECO:0000313" key="3">
    <source>
        <dbReference type="Proteomes" id="UP001472978"/>
    </source>
</evidence>